<evidence type="ECO:0000313" key="2">
    <source>
        <dbReference type="EMBL" id="GLD68394.1"/>
    </source>
</evidence>
<reference evidence="2" key="1">
    <citation type="submission" date="2022-08" db="EMBL/GenBank/DDBJ databases">
        <title>Genome sequencing of akame (Lates japonicus).</title>
        <authorList>
            <person name="Hashiguchi Y."/>
            <person name="Takahashi H."/>
        </authorList>
    </citation>
    <scope>NUCLEOTIDE SEQUENCE</scope>
    <source>
        <strain evidence="2">Kochi</strain>
    </source>
</reference>
<accession>A0AAD3NAB0</accession>
<dbReference type="Proteomes" id="UP001279410">
    <property type="component" value="Unassembled WGS sequence"/>
</dbReference>
<dbReference type="EMBL" id="BRZM01000133">
    <property type="protein sequence ID" value="GLD68394.1"/>
    <property type="molecule type" value="Genomic_DNA"/>
</dbReference>
<proteinExistence type="predicted"/>
<keyword evidence="3" id="KW-1185">Reference proteome</keyword>
<feature type="chain" id="PRO_5041977868" evidence="1">
    <location>
        <begin position="23"/>
        <end position="160"/>
    </location>
</feature>
<name>A0AAD3NAB0_LATJO</name>
<sequence length="160" mass="17998">MMPSSVLFIVLQLCSLQLMAVSMPTCQMQANVVKKTHQALRDLGGSFPAHCLQYNVNISFPYSTFPATTAGHPHCRRASAVVYESLKGMQQIFEEELPAEESGVNWDNTKLSTFMILQDRLLEQGSCNSAVCGWKALMRDVLEVLEIAQLKHETCFTRRR</sequence>
<dbReference type="SUPFAM" id="SSF47266">
    <property type="entry name" value="4-helical cytokines"/>
    <property type="match status" value="1"/>
</dbReference>
<comment type="caution">
    <text evidence="2">The sequence shown here is derived from an EMBL/GenBank/DDBJ whole genome shotgun (WGS) entry which is preliminary data.</text>
</comment>
<protein>
    <submittedName>
        <fullName evidence="2">Interferon beta-like protein</fullName>
    </submittedName>
</protein>
<evidence type="ECO:0000313" key="3">
    <source>
        <dbReference type="Proteomes" id="UP001279410"/>
    </source>
</evidence>
<dbReference type="InterPro" id="IPR009079">
    <property type="entry name" value="4_helix_cytokine-like_core"/>
</dbReference>
<dbReference type="AlphaFoldDB" id="A0AAD3NAB0"/>
<gene>
    <name evidence="2" type="ORF">AKAME5_001970700</name>
</gene>
<keyword evidence="1" id="KW-0732">Signal</keyword>
<dbReference type="Gene3D" id="1.20.1250.10">
    <property type="match status" value="1"/>
</dbReference>
<evidence type="ECO:0000256" key="1">
    <source>
        <dbReference type="SAM" id="SignalP"/>
    </source>
</evidence>
<feature type="signal peptide" evidence="1">
    <location>
        <begin position="1"/>
        <end position="22"/>
    </location>
</feature>
<organism evidence="2 3">
    <name type="scientific">Lates japonicus</name>
    <name type="common">Japanese lates</name>
    <dbReference type="NCBI Taxonomy" id="270547"/>
    <lineage>
        <taxon>Eukaryota</taxon>
        <taxon>Metazoa</taxon>
        <taxon>Chordata</taxon>
        <taxon>Craniata</taxon>
        <taxon>Vertebrata</taxon>
        <taxon>Euteleostomi</taxon>
        <taxon>Actinopterygii</taxon>
        <taxon>Neopterygii</taxon>
        <taxon>Teleostei</taxon>
        <taxon>Neoteleostei</taxon>
        <taxon>Acanthomorphata</taxon>
        <taxon>Carangaria</taxon>
        <taxon>Carangaria incertae sedis</taxon>
        <taxon>Centropomidae</taxon>
        <taxon>Lates</taxon>
    </lineage>
</organism>